<dbReference type="Proteomes" id="UP000036923">
    <property type="component" value="Unassembled WGS sequence"/>
</dbReference>
<feature type="domain" description="SfsA N-terminal OB" evidence="3">
    <location>
        <begin position="12"/>
        <end position="77"/>
    </location>
</feature>
<dbReference type="PANTHER" id="PTHR30545">
    <property type="entry name" value="SUGAR FERMENTATION STIMULATION PROTEIN A"/>
    <property type="match status" value="1"/>
</dbReference>
<dbReference type="GO" id="GO:0003677">
    <property type="term" value="F:DNA binding"/>
    <property type="evidence" value="ECO:0007669"/>
    <property type="project" value="InterPro"/>
</dbReference>
<keyword evidence="5" id="KW-1185">Reference proteome</keyword>
<dbReference type="InterPro" id="IPR005224">
    <property type="entry name" value="SfsA"/>
</dbReference>
<dbReference type="InterPro" id="IPR041465">
    <property type="entry name" value="SfsA_N"/>
</dbReference>
<sequence>MKYTKVIKGIFLERPNRFIAKVIINGNEETVHVKNTGRCREILRPGTEVILEETDNKNRKTKYSLIGAYKGNVLINIDSQIPNMVISEAIRNKEIYEFQNITFLKREVTFKNSRFDIYCEGNSRKMFIEVKGVTLEKDKTAMFPDAPTQRGLKHVKELMEAVKMGFEGFVIFLIQMKGVTCFTPNYEMDIKFSEGLKKASKNGVKILAFDSIVEEDGIILGESINVRF</sequence>
<protein>
    <recommendedName>
        <fullName evidence="1">Sugar fermentation stimulation protein homolog</fullName>
    </recommendedName>
</protein>
<dbReference type="Gene3D" id="2.40.50.580">
    <property type="match status" value="1"/>
</dbReference>
<dbReference type="Gene3D" id="3.40.1350.60">
    <property type="match status" value="1"/>
</dbReference>
<dbReference type="NCBIfam" id="TIGR00230">
    <property type="entry name" value="sfsA"/>
    <property type="match status" value="1"/>
</dbReference>
<dbReference type="CDD" id="cd22359">
    <property type="entry name" value="SfsA-like_bacterial"/>
    <property type="match status" value="1"/>
</dbReference>
<reference evidence="5" key="1">
    <citation type="submission" date="2015-07" db="EMBL/GenBank/DDBJ databases">
        <title>Near-Complete Genome Sequence of the Cellulolytic Bacterium Bacteroides (Pseudobacteroides) cellulosolvens ATCC 35603.</title>
        <authorList>
            <person name="Dassa B."/>
            <person name="Utturkar S.M."/>
            <person name="Klingeman D.M."/>
            <person name="Hurt R.A."/>
            <person name="Keller M."/>
            <person name="Xu J."/>
            <person name="Reddy Y.H.K."/>
            <person name="Borovok I."/>
            <person name="Grinberg I.R."/>
            <person name="Lamed R."/>
            <person name="Zhivin O."/>
            <person name="Bayer E.A."/>
            <person name="Brown S.D."/>
        </authorList>
    </citation>
    <scope>NUCLEOTIDE SEQUENCE [LARGE SCALE GENOMIC DNA]</scope>
    <source>
        <strain evidence="5">DSM 2933</strain>
    </source>
</reference>
<dbReference type="FunFam" id="2.40.50.580:FF:000002">
    <property type="entry name" value="Sugar fermentation stimulation protein homolog"/>
    <property type="match status" value="1"/>
</dbReference>
<evidence type="ECO:0000256" key="1">
    <source>
        <dbReference type="HAMAP-Rule" id="MF_00095"/>
    </source>
</evidence>
<dbReference type="OrthoDB" id="9802365at2"/>
<dbReference type="Pfam" id="PF17746">
    <property type="entry name" value="SfsA_N"/>
    <property type="match status" value="1"/>
</dbReference>
<evidence type="ECO:0000313" key="5">
    <source>
        <dbReference type="Proteomes" id="UP000036923"/>
    </source>
</evidence>
<organism evidence="4 5">
    <name type="scientific">Pseudobacteroides cellulosolvens ATCC 35603 = DSM 2933</name>
    <dbReference type="NCBI Taxonomy" id="398512"/>
    <lineage>
        <taxon>Bacteria</taxon>
        <taxon>Bacillati</taxon>
        <taxon>Bacillota</taxon>
        <taxon>Clostridia</taxon>
        <taxon>Eubacteriales</taxon>
        <taxon>Oscillospiraceae</taxon>
        <taxon>Pseudobacteroides</taxon>
    </lineage>
</organism>
<dbReference type="HAMAP" id="MF_00095">
    <property type="entry name" value="SfsA"/>
    <property type="match status" value="1"/>
</dbReference>
<dbReference type="eggNOG" id="COG1489">
    <property type="taxonomic scope" value="Bacteria"/>
</dbReference>
<evidence type="ECO:0000259" key="2">
    <source>
        <dbReference type="Pfam" id="PF03749"/>
    </source>
</evidence>
<gene>
    <name evidence="1" type="primary">sfsA</name>
    <name evidence="4" type="ORF">Bccel_3763</name>
</gene>
<accession>A0A0L6JRV9</accession>
<dbReference type="Pfam" id="PF03749">
    <property type="entry name" value="SfsA"/>
    <property type="match status" value="1"/>
</dbReference>
<comment type="similarity">
    <text evidence="1">Belongs to the SfsA family.</text>
</comment>
<dbReference type="RefSeq" id="WP_036936883.1">
    <property type="nucleotide sequence ID" value="NZ_JQKC01000002.1"/>
</dbReference>
<dbReference type="STRING" id="398512.Bccel_3763"/>
<dbReference type="PATRIC" id="fig|398512.5.peg.3939"/>
<dbReference type="AlphaFoldDB" id="A0A0L6JRV9"/>
<proteinExistence type="inferred from homology"/>
<evidence type="ECO:0000259" key="3">
    <source>
        <dbReference type="Pfam" id="PF17746"/>
    </source>
</evidence>
<evidence type="ECO:0000313" key="4">
    <source>
        <dbReference type="EMBL" id="KNY28489.1"/>
    </source>
</evidence>
<dbReference type="InterPro" id="IPR040452">
    <property type="entry name" value="SfsA_C"/>
</dbReference>
<feature type="domain" description="Sugar fermentation stimulation protein C-terminal" evidence="2">
    <location>
        <begin position="80"/>
        <end position="216"/>
    </location>
</feature>
<comment type="caution">
    <text evidence="4">The sequence shown here is derived from an EMBL/GenBank/DDBJ whole genome shotgun (WGS) entry which is preliminary data.</text>
</comment>
<dbReference type="EMBL" id="LGTC01000001">
    <property type="protein sequence ID" value="KNY28489.1"/>
    <property type="molecule type" value="Genomic_DNA"/>
</dbReference>
<dbReference type="PANTHER" id="PTHR30545:SF2">
    <property type="entry name" value="SUGAR FERMENTATION STIMULATION PROTEIN A"/>
    <property type="match status" value="1"/>
</dbReference>
<name>A0A0L6JRV9_9FIRM</name>